<dbReference type="Pfam" id="PF00581">
    <property type="entry name" value="Rhodanese"/>
    <property type="match status" value="1"/>
</dbReference>
<accession>A0ABW2BRI9</accession>
<feature type="domain" description="Rhodanese" evidence="1">
    <location>
        <begin position="16"/>
        <end position="106"/>
    </location>
</feature>
<keyword evidence="3" id="KW-1185">Reference proteome</keyword>
<dbReference type="InterPro" id="IPR050229">
    <property type="entry name" value="GlpE_sulfurtransferase"/>
</dbReference>
<comment type="caution">
    <text evidence="2">The sequence shown here is derived from an EMBL/GenBank/DDBJ whole genome shotgun (WGS) entry which is preliminary data.</text>
</comment>
<protein>
    <submittedName>
        <fullName evidence="2">Rhodanese-like domain-containing protein</fullName>
    </submittedName>
</protein>
<dbReference type="CDD" id="cd00158">
    <property type="entry name" value="RHOD"/>
    <property type="match status" value="1"/>
</dbReference>
<dbReference type="Gene3D" id="3.40.250.10">
    <property type="entry name" value="Rhodanese-like domain"/>
    <property type="match status" value="1"/>
</dbReference>
<gene>
    <name evidence="2" type="ORF">ACFQGD_00325</name>
</gene>
<dbReference type="PANTHER" id="PTHR43031">
    <property type="entry name" value="FAD-DEPENDENT OXIDOREDUCTASE"/>
    <property type="match status" value="1"/>
</dbReference>
<dbReference type="RefSeq" id="WP_345391949.1">
    <property type="nucleotide sequence ID" value="NZ_BAABLA010000007.1"/>
</dbReference>
<dbReference type="InterPro" id="IPR001763">
    <property type="entry name" value="Rhodanese-like_dom"/>
</dbReference>
<name>A0ABW2BRI9_9PSEU</name>
<organism evidence="2 3">
    <name type="scientific">Haloechinothrix salitolerans</name>
    <dbReference type="NCBI Taxonomy" id="926830"/>
    <lineage>
        <taxon>Bacteria</taxon>
        <taxon>Bacillati</taxon>
        <taxon>Actinomycetota</taxon>
        <taxon>Actinomycetes</taxon>
        <taxon>Pseudonocardiales</taxon>
        <taxon>Pseudonocardiaceae</taxon>
        <taxon>Haloechinothrix</taxon>
    </lineage>
</organism>
<dbReference type="InterPro" id="IPR036873">
    <property type="entry name" value="Rhodanese-like_dom_sf"/>
</dbReference>
<dbReference type="SUPFAM" id="SSF52821">
    <property type="entry name" value="Rhodanese/Cell cycle control phosphatase"/>
    <property type="match status" value="1"/>
</dbReference>
<evidence type="ECO:0000259" key="1">
    <source>
        <dbReference type="PROSITE" id="PS50206"/>
    </source>
</evidence>
<sequence>MLFAEDVPTASVKDLPESDLVLLDVREPDEWQAGHAPEAVHMPLRDVPARMGELADFPDDKPIYVVCRTGGRSEQATAFLNANGFEAVNVAGGMKSWQTEGRDMVADHPDVAPTVL</sequence>
<dbReference type="PROSITE" id="PS50206">
    <property type="entry name" value="RHODANESE_3"/>
    <property type="match status" value="1"/>
</dbReference>
<dbReference type="PANTHER" id="PTHR43031:SF1">
    <property type="entry name" value="PYRIDINE NUCLEOTIDE-DISULPHIDE OXIDOREDUCTASE"/>
    <property type="match status" value="1"/>
</dbReference>
<reference evidence="3" key="1">
    <citation type="journal article" date="2019" name="Int. J. Syst. Evol. Microbiol.">
        <title>The Global Catalogue of Microorganisms (GCM) 10K type strain sequencing project: providing services to taxonomists for standard genome sequencing and annotation.</title>
        <authorList>
            <consortium name="The Broad Institute Genomics Platform"/>
            <consortium name="The Broad Institute Genome Sequencing Center for Infectious Disease"/>
            <person name="Wu L."/>
            <person name="Ma J."/>
        </authorList>
    </citation>
    <scope>NUCLEOTIDE SEQUENCE [LARGE SCALE GENOMIC DNA]</scope>
    <source>
        <strain evidence="3">KCTC 32255</strain>
    </source>
</reference>
<dbReference type="Proteomes" id="UP001596337">
    <property type="component" value="Unassembled WGS sequence"/>
</dbReference>
<proteinExistence type="predicted"/>
<dbReference type="SMART" id="SM00450">
    <property type="entry name" value="RHOD"/>
    <property type="match status" value="1"/>
</dbReference>
<evidence type="ECO:0000313" key="3">
    <source>
        <dbReference type="Proteomes" id="UP001596337"/>
    </source>
</evidence>
<dbReference type="EMBL" id="JBHSXX010000001">
    <property type="protein sequence ID" value="MFC6865585.1"/>
    <property type="molecule type" value="Genomic_DNA"/>
</dbReference>
<evidence type="ECO:0000313" key="2">
    <source>
        <dbReference type="EMBL" id="MFC6865585.1"/>
    </source>
</evidence>